<evidence type="ECO:0000256" key="1">
    <source>
        <dbReference type="SAM" id="MobiDB-lite"/>
    </source>
</evidence>
<reference evidence="2" key="1">
    <citation type="journal article" date="2014" name="Genome Biol. Evol.">
        <title>Pangenome evidence for extensive interdomain horizontal transfer affecting lineage core and shell genes in uncultured planktonic thaumarchaeota and euryarchaeota.</title>
        <authorList>
            <person name="Deschamps P."/>
            <person name="Zivanovic Y."/>
            <person name="Moreira D."/>
            <person name="Rodriguez-Valera F."/>
            <person name="Lopez-Garcia P."/>
        </authorList>
    </citation>
    <scope>NUCLEOTIDE SEQUENCE</scope>
</reference>
<name>A0A075FIZ5_9EURY</name>
<sequence>MVNMAKKPSGKKAGKPKRRRRRKMKLTLRSKKLKGEGGYMDKVGWSTQNTGRVLDGASDVEEVKEIEHQCSLCGSMNRIPRPKTDKYKVLCAHPECGHEDEVGF</sequence>
<proteinExistence type="predicted"/>
<protein>
    <submittedName>
        <fullName evidence="2">Uncharacterized protein</fullName>
    </submittedName>
</protein>
<accession>A0A075FIZ5</accession>
<dbReference type="AlphaFoldDB" id="A0A075FIZ5"/>
<organism evidence="2">
    <name type="scientific">uncultured marine group II/III euryarchaeote AD1000_114_C07</name>
    <dbReference type="NCBI Taxonomy" id="1457719"/>
    <lineage>
        <taxon>Archaea</taxon>
        <taxon>Methanobacteriati</taxon>
        <taxon>Methanobacteriota</taxon>
        <taxon>environmental samples</taxon>
    </lineage>
</organism>
<dbReference type="EMBL" id="KF900333">
    <property type="protein sequence ID" value="AIE91284.1"/>
    <property type="molecule type" value="Genomic_DNA"/>
</dbReference>
<feature type="compositionally biased region" description="Basic residues" evidence="1">
    <location>
        <begin position="8"/>
        <end position="25"/>
    </location>
</feature>
<evidence type="ECO:0000313" key="2">
    <source>
        <dbReference type="EMBL" id="AIE91284.1"/>
    </source>
</evidence>
<feature type="region of interest" description="Disordered" evidence="1">
    <location>
        <begin position="1"/>
        <end position="25"/>
    </location>
</feature>